<organism evidence="8 9">
    <name type="scientific">Terrimesophilobacter mesophilus</name>
    <dbReference type="NCBI Taxonomy" id="433647"/>
    <lineage>
        <taxon>Bacteria</taxon>
        <taxon>Bacillati</taxon>
        <taxon>Actinomycetota</taxon>
        <taxon>Actinomycetes</taxon>
        <taxon>Micrococcales</taxon>
        <taxon>Microbacteriaceae</taxon>
        <taxon>Terrimesophilobacter</taxon>
    </lineage>
</organism>
<evidence type="ECO:0000256" key="7">
    <source>
        <dbReference type="SAM" id="MobiDB-lite"/>
    </source>
</evidence>
<evidence type="ECO:0000256" key="5">
    <source>
        <dbReference type="ARBA" id="ARBA00023136"/>
    </source>
</evidence>
<evidence type="ECO:0000313" key="8">
    <source>
        <dbReference type="EMBL" id="TFB78850.1"/>
    </source>
</evidence>
<sequence>MTKWSFVRSWRWTGYLAFVVVFAIACVLLAQWQLARRAEAVHANEKVEANYDGTPESIDEALPNLDSYRDAQEWSQVRLEGHYLPDDQLLVRTRSLGGNPGFEVLVPFRLASGNVFIVDRGWVPVGNDQDAPDSVPAAPSGDATVVVRLKPGEPRLPGRSAPPGQVATIELDDIRALIDLPTYTGAYGLMVSEDPEPATRPTPLPKPAIDEGPHLSYAFQWFVFGLLAFVALAWAIRQEYRAVNADDPVERERANERERRRKSKAPSDADIEDAMLDRQASDTRSA</sequence>
<feature type="transmembrane region" description="Helical" evidence="6">
    <location>
        <begin position="217"/>
        <end position="236"/>
    </location>
</feature>
<comment type="subcellular location">
    <subcellularLocation>
        <location evidence="6">Cell membrane</location>
        <topology evidence="6">Multi-pass membrane protein</topology>
    </subcellularLocation>
    <subcellularLocation>
        <location evidence="1">Membrane</location>
    </subcellularLocation>
</comment>
<evidence type="ECO:0000256" key="6">
    <source>
        <dbReference type="RuleBase" id="RU363076"/>
    </source>
</evidence>
<dbReference type="PANTHER" id="PTHR23427">
    <property type="entry name" value="SURFEIT LOCUS PROTEIN"/>
    <property type="match status" value="1"/>
</dbReference>
<dbReference type="OrthoDB" id="9807214at2"/>
<keyword evidence="6" id="KW-1003">Cell membrane</keyword>
<keyword evidence="4 6" id="KW-1133">Transmembrane helix</keyword>
<keyword evidence="9" id="KW-1185">Reference proteome</keyword>
<gene>
    <name evidence="8" type="ORF">E3N84_01420</name>
</gene>
<dbReference type="PANTHER" id="PTHR23427:SF2">
    <property type="entry name" value="SURFEIT LOCUS PROTEIN 1"/>
    <property type="match status" value="1"/>
</dbReference>
<comment type="caution">
    <text evidence="8">The sequence shown here is derived from an EMBL/GenBank/DDBJ whole genome shotgun (WGS) entry which is preliminary data.</text>
</comment>
<accession>A0A4R8V9V5</accession>
<dbReference type="EMBL" id="SOFI01000003">
    <property type="protein sequence ID" value="TFB78850.1"/>
    <property type="molecule type" value="Genomic_DNA"/>
</dbReference>
<name>A0A4R8V9V5_9MICO</name>
<protein>
    <recommendedName>
        <fullName evidence="6">SURF1-like protein</fullName>
    </recommendedName>
</protein>
<evidence type="ECO:0000256" key="3">
    <source>
        <dbReference type="ARBA" id="ARBA00022692"/>
    </source>
</evidence>
<dbReference type="PROSITE" id="PS51257">
    <property type="entry name" value="PROKAR_LIPOPROTEIN"/>
    <property type="match status" value="1"/>
</dbReference>
<keyword evidence="3 6" id="KW-0812">Transmembrane</keyword>
<dbReference type="PROSITE" id="PS50895">
    <property type="entry name" value="SURF1"/>
    <property type="match status" value="1"/>
</dbReference>
<dbReference type="InterPro" id="IPR002994">
    <property type="entry name" value="Surf1/Shy1"/>
</dbReference>
<proteinExistence type="inferred from homology"/>
<reference evidence="8 9" key="1">
    <citation type="submission" date="2019-03" db="EMBL/GenBank/DDBJ databases">
        <title>Genomics of glacier-inhabiting Cryobacterium strains.</title>
        <authorList>
            <person name="Liu Q."/>
            <person name="Xin Y.-H."/>
        </authorList>
    </citation>
    <scope>NUCLEOTIDE SEQUENCE [LARGE SCALE GENOMIC DNA]</scope>
    <source>
        <strain evidence="8 9">CGMCC 1.10440</strain>
    </source>
</reference>
<evidence type="ECO:0000256" key="2">
    <source>
        <dbReference type="ARBA" id="ARBA00007165"/>
    </source>
</evidence>
<evidence type="ECO:0000256" key="1">
    <source>
        <dbReference type="ARBA" id="ARBA00004370"/>
    </source>
</evidence>
<dbReference type="Pfam" id="PF02104">
    <property type="entry name" value="SURF1"/>
    <property type="match status" value="1"/>
</dbReference>
<dbReference type="AlphaFoldDB" id="A0A4R8V9V5"/>
<feature type="compositionally biased region" description="Basic and acidic residues" evidence="7">
    <location>
        <begin position="275"/>
        <end position="286"/>
    </location>
</feature>
<dbReference type="Proteomes" id="UP000298488">
    <property type="component" value="Unassembled WGS sequence"/>
</dbReference>
<dbReference type="GO" id="GO:0005886">
    <property type="term" value="C:plasma membrane"/>
    <property type="evidence" value="ECO:0007669"/>
    <property type="project" value="UniProtKB-SubCell"/>
</dbReference>
<comment type="caution">
    <text evidence="6">Lacks conserved residue(s) required for the propagation of feature annotation.</text>
</comment>
<keyword evidence="5 6" id="KW-0472">Membrane</keyword>
<feature type="compositionally biased region" description="Basic and acidic residues" evidence="7">
    <location>
        <begin position="248"/>
        <end position="258"/>
    </location>
</feature>
<comment type="similarity">
    <text evidence="2 6">Belongs to the SURF1 family.</text>
</comment>
<feature type="region of interest" description="Disordered" evidence="7">
    <location>
        <begin position="248"/>
        <end position="286"/>
    </location>
</feature>
<evidence type="ECO:0000313" key="9">
    <source>
        <dbReference type="Proteomes" id="UP000298488"/>
    </source>
</evidence>
<evidence type="ECO:0000256" key="4">
    <source>
        <dbReference type="ARBA" id="ARBA00022989"/>
    </source>
</evidence>
<dbReference type="InterPro" id="IPR045214">
    <property type="entry name" value="Surf1/Surf4"/>
</dbReference>
<dbReference type="CDD" id="cd06662">
    <property type="entry name" value="SURF1"/>
    <property type="match status" value="1"/>
</dbReference>
<dbReference type="RefSeq" id="WP_104094728.1">
    <property type="nucleotide sequence ID" value="NZ_JACHBP010000001.1"/>
</dbReference>